<dbReference type="InterPro" id="IPR038440">
    <property type="entry name" value="FimV_C_sf"/>
</dbReference>
<proteinExistence type="predicted"/>
<keyword evidence="5" id="KW-1185">Reference proteome</keyword>
<dbReference type="Gene3D" id="3.10.350.10">
    <property type="entry name" value="LysM domain"/>
    <property type="match status" value="1"/>
</dbReference>
<feature type="compositionally biased region" description="Pro residues" evidence="1">
    <location>
        <begin position="184"/>
        <end position="196"/>
    </location>
</feature>
<dbReference type="AlphaFoldDB" id="A0A1G6VH55"/>
<evidence type="ECO:0000259" key="3">
    <source>
        <dbReference type="Pfam" id="PF25800"/>
    </source>
</evidence>
<dbReference type="SUPFAM" id="SSF48452">
    <property type="entry name" value="TPR-like"/>
    <property type="match status" value="1"/>
</dbReference>
<protein>
    <submittedName>
        <fullName evidence="4">Pilus assembly protein FimV</fullName>
    </submittedName>
</protein>
<dbReference type="EMBL" id="FMZC01000007">
    <property type="protein sequence ID" value="SDD53010.1"/>
    <property type="molecule type" value="Genomic_DNA"/>
</dbReference>
<keyword evidence="2" id="KW-0732">Signal</keyword>
<dbReference type="NCBIfam" id="TIGR03504">
    <property type="entry name" value="FimV_Cterm"/>
    <property type="match status" value="1"/>
</dbReference>
<feature type="region of interest" description="Disordered" evidence="1">
    <location>
        <begin position="533"/>
        <end position="552"/>
    </location>
</feature>
<dbReference type="Gene3D" id="1.20.58.2200">
    <property type="match status" value="1"/>
</dbReference>
<dbReference type="Gene3D" id="1.25.40.10">
    <property type="entry name" value="Tetratricopeptide repeat domain"/>
    <property type="match status" value="1"/>
</dbReference>
<dbReference type="InterPro" id="IPR020011">
    <property type="entry name" value="FimV_C"/>
</dbReference>
<reference evidence="4 5" key="1">
    <citation type="submission" date="2016-10" db="EMBL/GenBank/DDBJ databases">
        <authorList>
            <person name="de Groot N.N."/>
        </authorList>
    </citation>
    <scope>NUCLEOTIDE SEQUENCE [LARGE SCALE GENOMIC DNA]</scope>
    <source>
        <strain evidence="4 5">DSM 16619</strain>
    </source>
</reference>
<feature type="compositionally biased region" description="Basic and acidic residues" evidence="1">
    <location>
        <begin position="340"/>
        <end position="350"/>
    </location>
</feature>
<feature type="signal peptide" evidence="2">
    <location>
        <begin position="1"/>
        <end position="21"/>
    </location>
</feature>
<feature type="region of interest" description="Disordered" evidence="1">
    <location>
        <begin position="134"/>
        <end position="203"/>
    </location>
</feature>
<feature type="chain" id="PRO_5011626154" evidence="2">
    <location>
        <begin position="22"/>
        <end position="910"/>
    </location>
</feature>
<feature type="compositionally biased region" description="Low complexity" evidence="1">
    <location>
        <begin position="804"/>
        <end position="823"/>
    </location>
</feature>
<evidence type="ECO:0000313" key="4">
    <source>
        <dbReference type="EMBL" id="SDD53010.1"/>
    </source>
</evidence>
<dbReference type="RefSeq" id="WP_175537744.1">
    <property type="nucleotide sequence ID" value="NZ_FMZC01000007.1"/>
</dbReference>
<organism evidence="4 5">
    <name type="scientific">Paracidovorax valerianellae</name>
    <dbReference type="NCBI Taxonomy" id="187868"/>
    <lineage>
        <taxon>Bacteria</taxon>
        <taxon>Pseudomonadati</taxon>
        <taxon>Pseudomonadota</taxon>
        <taxon>Betaproteobacteria</taxon>
        <taxon>Burkholderiales</taxon>
        <taxon>Comamonadaceae</taxon>
        <taxon>Paracidovorax</taxon>
    </lineage>
</organism>
<feature type="compositionally biased region" description="Low complexity" evidence="1">
    <location>
        <begin position="174"/>
        <end position="183"/>
    </location>
</feature>
<dbReference type="Pfam" id="PF25800">
    <property type="entry name" value="FimV_N"/>
    <property type="match status" value="1"/>
</dbReference>
<dbReference type="InterPro" id="IPR020012">
    <property type="entry name" value="LysM_FimV"/>
</dbReference>
<dbReference type="Proteomes" id="UP000198781">
    <property type="component" value="Unassembled WGS sequence"/>
</dbReference>
<evidence type="ECO:0000313" key="5">
    <source>
        <dbReference type="Proteomes" id="UP000198781"/>
    </source>
</evidence>
<feature type="domain" description="FimV N-terminal" evidence="3">
    <location>
        <begin position="27"/>
        <end position="134"/>
    </location>
</feature>
<dbReference type="InterPro" id="IPR057840">
    <property type="entry name" value="FimV_N"/>
</dbReference>
<dbReference type="STRING" id="187868.SAMN05192589_10740"/>
<feature type="compositionally biased region" description="Polar residues" evidence="1">
    <location>
        <begin position="542"/>
        <end position="552"/>
    </location>
</feature>
<name>A0A1G6VH55_9BURK</name>
<dbReference type="InterPro" id="IPR036779">
    <property type="entry name" value="LysM_dom_sf"/>
</dbReference>
<feature type="compositionally biased region" description="Low complexity" evidence="1">
    <location>
        <begin position="840"/>
        <end position="855"/>
    </location>
</feature>
<feature type="compositionally biased region" description="Low complexity" evidence="1">
    <location>
        <begin position="150"/>
        <end position="167"/>
    </location>
</feature>
<dbReference type="InterPro" id="IPR011990">
    <property type="entry name" value="TPR-like_helical_dom_sf"/>
</dbReference>
<feature type="compositionally biased region" description="Low complexity" evidence="1">
    <location>
        <begin position="779"/>
        <end position="792"/>
    </location>
</feature>
<gene>
    <name evidence="4" type="ORF">SAMN05192589_10740</name>
</gene>
<accession>A0A1G6VH55</accession>
<feature type="region of interest" description="Disordered" evidence="1">
    <location>
        <begin position="648"/>
        <end position="698"/>
    </location>
</feature>
<feature type="region of interest" description="Disordered" evidence="1">
    <location>
        <begin position="835"/>
        <end position="860"/>
    </location>
</feature>
<feature type="region of interest" description="Disordered" evidence="1">
    <location>
        <begin position="311"/>
        <end position="351"/>
    </location>
</feature>
<evidence type="ECO:0000256" key="1">
    <source>
        <dbReference type="SAM" id="MobiDB-lite"/>
    </source>
</evidence>
<sequence>MHRWKLSILAAAAVMSAGLYATDANALALGRLTVQSALGEPLRAEIELPQITAAEADSLRAAPASPQVFRAQGMEVSPALNTLRVQLQRRSDGSMVLQLTSDRPVNDPFVDLVLDATWSSGQIVRSYTMLFDPPALRRPPATVTASPQVTAPAPIAAAPATRTPRNTESATSQAASPAASPRPAAAPRPAPAPAPAAAPAATGGTVTVQAGDTAGRLAAANRPAGVSLDQMLVAMMRSNPDAFIRGNVNRLKSGAVLQLPDETQARATPPGEARQIIAAQSRDFNDFRRRLAGAAPSAEVAAAERSASGKVQAQVEDKKPATAAPDKLTLSKGAMQGQKAAEDQVAKDKQASAASARMAELSKNISDLNKLGTASAPVAAGAGAPAAAASAATGATVATGAVVPTAAAPAPAPAPQAAASAASAPAAPATPVAAAPASDATSAASESAAAASAPVVAAAPQPAPAAVPAPAPAPEEPGFLSSLFDDPILPLAGGALLALLLGYGAYRTVQNRRNNQGVDSSFMESKLQPDSFFGASGGQRVDTASSQLSTGSSMAYSPSQLDAGGDVDPVAEADVYLAYGRDLQAEEILKEAVRHNPDRTSVHVKLGEIYAKRQDRKALEAVAQDVFKLTDGQGPDWARVAELGRELDPENPLYQPGGRPGLAGLDDDGPNAGNDFASTFTGGRPQAASATSAALPPDMDLDLDLDLPGDALTEAPPAPPAAPGAFAAAAAAAGAAAGVMAAAPAMAREPAPVPDYSEPPALDMGALELPDPSWDKPVTTAAAPLSPTPASADLEFPDDLRLMDSAPAPLSSPPDAAASGPAPLEFDLGALSLDLDSPGASGQAANAAAQELPQATPALPDDPLATKLALAEEFNAIGDSEGARTLIEEVIAESSGALKTRAQRLLSELG</sequence>
<evidence type="ECO:0000256" key="2">
    <source>
        <dbReference type="SAM" id="SignalP"/>
    </source>
</evidence>
<dbReference type="NCBIfam" id="TIGR03505">
    <property type="entry name" value="FimV_core"/>
    <property type="match status" value="1"/>
</dbReference>
<feature type="region of interest" description="Disordered" evidence="1">
    <location>
        <begin position="769"/>
        <end position="823"/>
    </location>
</feature>